<evidence type="ECO:0000256" key="6">
    <source>
        <dbReference type="ARBA" id="ARBA00022692"/>
    </source>
</evidence>
<keyword evidence="5" id="KW-0997">Cell inner membrane</keyword>
<feature type="domain" description="Thioredoxin" evidence="14">
    <location>
        <begin position="68"/>
        <end position="206"/>
    </location>
</feature>
<evidence type="ECO:0000256" key="3">
    <source>
        <dbReference type="ARBA" id="ARBA00013827"/>
    </source>
</evidence>
<reference evidence="15 16" key="1">
    <citation type="submission" date="2018-06" db="EMBL/GenBank/DDBJ databases">
        <authorList>
            <consortium name="Pathogen Informatics"/>
            <person name="Doyle S."/>
        </authorList>
    </citation>
    <scope>NUCLEOTIDE SEQUENCE [LARGE SCALE GENOMIC DNA]</scope>
    <source>
        <strain evidence="15 16">NCTC9075</strain>
    </source>
</reference>
<dbReference type="FunFam" id="3.40.30.10:FF:000040">
    <property type="entry name" value="Thiol:disulfide interchange protein DsbE"/>
    <property type="match status" value="1"/>
</dbReference>
<comment type="subcellular location">
    <subcellularLocation>
        <location evidence="1">Cell inner membrane</location>
        <topology evidence="1">Single-pass membrane protein</topology>
        <orientation evidence="1">Periplasmic side</orientation>
    </subcellularLocation>
</comment>
<dbReference type="InterPro" id="IPR013766">
    <property type="entry name" value="Thioredoxin_domain"/>
</dbReference>
<comment type="similarity">
    <text evidence="2">Belongs to the thioredoxin family. DsbE subfamily.</text>
</comment>
<dbReference type="InterPro" id="IPR017937">
    <property type="entry name" value="Thioredoxin_CS"/>
</dbReference>
<dbReference type="GO" id="GO:0030288">
    <property type="term" value="C:outer membrane-bounded periplasmic space"/>
    <property type="evidence" value="ECO:0007669"/>
    <property type="project" value="InterPro"/>
</dbReference>
<dbReference type="Gene3D" id="3.40.30.10">
    <property type="entry name" value="Glutaredoxin"/>
    <property type="match status" value="1"/>
</dbReference>
<dbReference type="InterPro" id="IPR013740">
    <property type="entry name" value="Redoxin"/>
</dbReference>
<evidence type="ECO:0000313" key="15">
    <source>
        <dbReference type="EMBL" id="STP18919.1"/>
    </source>
</evidence>
<dbReference type="PROSITE" id="PS51352">
    <property type="entry name" value="THIOREDOXIN_2"/>
    <property type="match status" value="1"/>
</dbReference>
<dbReference type="InterPro" id="IPR050553">
    <property type="entry name" value="Thioredoxin_ResA/DsbE_sf"/>
</dbReference>
<gene>
    <name evidence="15" type="primary">ccmG</name>
    <name evidence="15" type="ORF">NCTC9075_02395</name>
</gene>
<evidence type="ECO:0000256" key="7">
    <source>
        <dbReference type="ARBA" id="ARBA00022748"/>
    </source>
</evidence>
<dbReference type="CDD" id="cd03010">
    <property type="entry name" value="TlpA_like_DsbE"/>
    <property type="match status" value="1"/>
</dbReference>
<dbReference type="NCBIfam" id="NF011941">
    <property type="entry name" value="PRK15412.1"/>
    <property type="match status" value="1"/>
</dbReference>
<name>A0A377K3L5_ECOLX</name>
<evidence type="ECO:0000256" key="9">
    <source>
        <dbReference type="ARBA" id="ARBA00023136"/>
    </source>
</evidence>
<feature type="transmembrane region" description="Helical" evidence="13">
    <location>
        <begin position="35"/>
        <end position="54"/>
    </location>
</feature>
<dbReference type="GO" id="GO:0015036">
    <property type="term" value="F:disulfide oxidoreductase activity"/>
    <property type="evidence" value="ECO:0007669"/>
    <property type="project" value="InterPro"/>
</dbReference>
<evidence type="ECO:0000256" key="13">
    <source>
        <dbReference type="SAM" id="Phobius"/>
    </source>
</evidence>
<evidence type="ECO:0000256" key="12">
    <source>
        <dbReference type="ARBA" id="ARBA00032826"/>
    </source>
</evidence>
<dbReference type="GO" id="GO:0005886">
    <property type="term" value="C:plasma membrane"/>
    <property type="evidence" value="ECO:0007669"/>
    <property type="project" value="UniProtKB-SubCell"/>
</dbReference>
<dbReference type="GO" id="GO:0017004">
    <property type="term" value="P:cytochrome complex assembly"/>
    <property type="evidence" value="ECO:0007669"/>
    <property type="project" value="UniProtKB-KW"/>
</dbReference>
<sequence length="214" mass="24034">MMALGGLLCLFDPRYRKRVNPQKNCAGGCMKRKVLLIPLIIFLAIATALLWQLARNAEGDDPTNLESALIGKPVPKFRLESLDNPGQFYQADVLTQGKPVLLNVWATWCPTCRAEHQYLNQLSAQGIRVVGMNYKDDRQKAISWLKELGNPYALSLFDGDGMLGLDLGVYGAPETFLIDGNGIIRYRHAGDLNPRVWEEEIKPLWEKYSKEAAQ</sequence>
<keyword evidence="8 13" id="KW-1133">Transmembrane helix</keyword>
<accession>A0A377K3L5</accession>
<keyword evidence="6 13" id="KW-0812">Transmembrane</keyword>
<evidence type="ECO:0000256" key="10">
    <source>
        <dbReference type="ARBA" id="ARBA00023157"/>
    </source>
</evidence>
<dbReference type="InterPro" id="IPR036249">
    <property type="entry name" value="Thioredoxin-like_sf"/>
</dbReference>
<organism evidence="15 16">
    <name type="scientific">Escherichia coli</name>
    <dbReference type="NCBI Taxonomy" id="562"/>
    <lineage>
        <taxon>Bacteria</taxon>
        <taxon>Pseudomonadati</taxon>
        <taxon>Pseudomonadota</taxon>
        <taxon>Gammaproteobacteria</taxon>
        <taxon>Enterobacterales</taxon>
        <taxon>Enterobacteriaceae</taxon>
        <taxon>Escherichia</taxon>
    </lineage>
</organism>
<keyword evidence="11" id="KW-0676">Redox-active center</keyword>
<keyword evidence="10" id="KW-1015">Disulfide bond</keyword>
<protein>
    <recommendedName>
        <fullName evidence="3">Thiol:disulfide interchange protein DsbE</fullName>
    </recommendedName>
    <alternativeName>
        <fullName evidence="12">Cytochrome c biogenesis protein CcmG</fullName>
    </alternativeName>
</protein>
<evidence type="ECO:0000313" key="16">
    <source>
        <dbReference type="Proteomes" id="UP000254181"/>
    </source>
</evidence>
<dbReference type="InterPro" id="IPR004799">
    <property type="entry name" value="Periplasmic_diS_OxRdtase_DsbE"/>
</dbReference>
<dbReference type="PANTHER" id="PTHR42852">
    <property type="entry name" value="THIOL:DISULFIDE INTERCHANGE PROTEIN DSBE"/>
    <property type="match status" value="1"/>
</dbReference>
<dbReference type="PROSITE" id="PS00194">
    <property type="entry name" value="THIOREDOXIN_1"/>
    <property type="match status" value="1"/>
</dbReference>
<dbReference type="PANTHER" id="PTHR42852:SF6">
    <property type="entry name" value="THIOL:DISULFIDE INTERCHANGE PROTEIN DSBE"/>
    <property type="match status" value="1"/>
</dbReference>
<dbReference type="Proteomes" id="UP000254181">
    <property type="component" value="Unassembled WGS sequence"/>
</dbReference>
<dbReference type="NCBIfam" id="TIGR00385">
    <property type="entry name" value="dsbE"/>
    <property type="match status" value="1"/>
</dbReference>
<evidence type="ECO:0000256" key="8">
    <source>
        <dbReference type="ARBA" id="ARBA00022989"/>
    </source>
</evidence>
<evidence type="ECO:0000256" key="11">
    <source>
        <dbReference type="ARBA" id="ARBA00023284"/>
    </source>
</evidence>
<evidence type="ECO:0000259" key="14">
    <source>
        <dbReference type="PROSITE" id="PS51352"/>
    </source>
</evidence>
<keyword evidence="9 13" id="KW-0472">Membrane</keyword>
<dbReference type="EMBL" id="UGEM01000004">
    <property type="protein sequence ID" value="STP18919.1"/>
    <property type="molecule type" value="Genomic_DNA"/>
</dbReference>
<keyword evidence="4" id="KW-1003">Cell membrane</keyword>
<evidence type="ECO:0000256" key="1">
    <source>
        <dbReference type="ARBA" id="ARBA00004383"/>
    </source>
</evidence>
<keyword evidence="7" id="KW-0201">Cytochrome c-type biogenesis</keyword>
<evidence type="ECO:0000256" key="4">
    <source>
        <dbReference type="ARBA" id="ARBA00022475"/>
    </source>
</evidence>
<evidence type="ECO:0000256" key="2">
    <source>
        <dbReference type="ARBA" id="ARBA00007758"/>
    </source>
</evidence>
<dbReference type="Pfam" id="PF08534">
    <property type="entry name" value="Redoxin"/>
    <property type="match status" value="1"/>
</dbReference>
<dbReference type="AlphaFoldDB" id="A0A377K3L5"/>
<dbReference type="SUPFAM" id="SSF52833">
    <property type="entry name" value="Thioredoxin-like"/>
    <property type="match status" value="1"/>
</dbReference>
<evidence type="ECO:0000256" key="5">
    <source>
        <dbReference type="ARBA" id="ARBA00022519"/>
    </source>
</evidence>
<proteinExistence type="inferred from homology"/>